<dbReference type="PANTHER" id="PTHR47354:SF8">
    <property type="entry name" value="1,2-PHENYLACETYL-COA EPOXIDASE, SUBUNIT E"/>
    <property type="match status" value="1"/>
</dbReference>
<dbReference type="PANTHER" id="PTHR47354">
    <property type="entry name" value="NADH OXIDOREDUCTASE HCR"/>
    <property type="match status" value="1"/>
</dbReference>
<dbReference type="InterPro" id="IPR013130">
    <property type="entry name" value="Fe3_Rdtase_TM_dom"/>
</dbReference>
<feature type="transmembrane region" description="Helical" evidence="13">
    <location>
        <begin position="38"/>
        <end position="59"/>
    </location>
</feature>
<keyword evidence="12 13" id="KW-0472">Membrane</keyword>
<reference evidence="15 16" key="1">
    <citation type="submission" date="2019-09" db="EMBL/GenBank/DDBJ databases">
        <title>Nitrincola iocasae sp. nov., a bacterium isolated from the sediment collected at a cold seep field in South China Sea.</title>
        <authorList>
            <person name="Zhang H."/>
            <person name="Wang H."/>
            <person name="Li C."/>
        </authorList>
    </citation>
    <scope>NUCLEOTIDE SEQUENCE [LARGE SCALE GENOMIC DNA]</scope>
    <source>
        <strain evidence="15 16">KXZD1103</strain>
    </source>
</reference>
<dbReference type="Gene3D" id="2.40.30.10">
    <property type="entry name" value="Translation factors"/>
    <property type="match status" value="1"/>
</dbReference>
<dbReference type="SFLD" id="SFLDS00052">
    <property type="entry name" value="Ferric_Reductase_Domain"/>
    <property type="match status" value="1"/>
</dbReference>
<evidence type="ECO:0000313" key="16">
    <source>
        <dbReference type="Proteomes" id="UP000325606"/>
    </source>
</evidence>
<dbReference type="GO" id="GO:0016491">
    <property type="term" value="F:oxidoreductase activity"/>
    <property type="evidence" value="ECO:0007669"/>
    <property type="project" value="UniProtKB-KW"/>
</dbReference>
<dbReference type="SUPFAM" id="SSF52343">
    <property type="entry name" value="Ferredoxin reductase-like, C-terminal NADP-linked domain"/>
    <property type="match status" value="1"/>
</dbReference>
<keyword evidence="4 13" id="KW-0812">Transmembrane</keyword>
<dbReference type="KEGG" id="nik:F5I99_11555"/>
<evidence type="ECO:0000256" key="10">
    <source>
        <dbReference type="ARBA" id="ARBA00023004"/>
    </source>
</evidence>
<evidence type="ECO:0000256" key="4">
    <source>
        <dbReference type="ARBA" id="ARBA00022692"/>
    </source>
</evidence>
<accession>A0A5J6LFC5</accession>
<dbReference type="RefSeq" id="WP_151056164.1">
    <property type="nucleotide sequence ID" value="NZ_CP044222.1"/>
</dbReference>
<gene>
    <name evidence="15" type="ORF">F5I99_11555</name>
</gene>
<dbReference type="Pfam" id="PF08022">
    <property type="entry name" value="FAD_binding_8"/>
    <property type="match status" value="1"/>
</dbReference>
<feature type="transmembrane region" description="Helical" evidence="13">
    <location>
        <begin position="171"/>
        <end position="188"/>
    </location>
</feature>
<keyword evidence="3" id="KW-0285">Flavoprotein</keyword>
<keyword evidence="8 13" id="KW-1133">Transmembrane helix</keyword>
<comment type="subcellular location">
    <subcellularLocation>
        <location evidence="2">Membrane</location>
        <topology evidence="2">Multi-pass membrane protein</topology>
    </subcellularLocation>
</comment>
<dbReference type="Proteomes" id="UP000325606">
    <property type="component" value="Chromosome"/>
</dbReference>
<keyword evidence="11" id="KW-0411">Iron-sulfur</keyword>
<feature type="transmembrane region" description="Helical" evidence="13">
    <location>
        <begin position="142"/>
        <end position="159"/>
    </location>
</feature>
<dbReference type="GO" id="GO:0050660">
    <property type="term" value="F:flavin adenine dinucleotide binding"/>
    <property type="evidence" value="ECO:0007669"/>
    <property type="project" value="TreeGrafter"/>
</dbReference>
<evidence type="ECO:0000259" key="14">
    <source>
        <dbReference type="PROSITE" id="PS51384"/>
    </source>
</evidence>
<feature type="transmembrane region" description="Helical" evidence="13">
    <location>
        <begin position="80"/>
        <end position="96"/>
    </location>
</feature>
<keyword evidence="5" id="KW-0001">2Fe-2S</keyword>
<feature type="transmembrane region" description="Helical" evidence="13">
    <location>
        <begin position="194"/>
        <end position="215"/>
    </location>
</feature>
<evidence type="ECO:0000256" key="9">
    <source>
        <dbReference type="ARBA" id="ARBA00023002"/>
    </source>
</evidence>
<proteinExistence type="predicted"/>
<name>A0A5J6LFC5_9GAMM</name>
<evidence type="ECO:0000256" key="7">
    <source>
        <dbReference type="ARBA" id="ARBA00022827"/>
    </source>
</evidence>
<dbReference type="Gene3D" id="3.40.50.80">
    <property type="entry name" value="Nucleotide-binding domain of ferredoxin-NADP reductase (FNR) module"/>
    <property type="match status" value="1"/>
</dbReference>
<dbReference type="AlphaFoldDB" id="A0A5J6LFC5"/>
<dbReference type="Pfam" id="PF01794">
    <property type="entry name" value="Ferric_reduct"/>
    <property type="match status" value="1"/>
</dbReference>
<evidence type="ECO:0000256" key="6">
    <source>
        <dbReference type="ARBA" id="ARBA00022723"/>
    </source>
</evidence>
<keyword evidence="10" id="KW-0408">Iron</keyword>
<dbReference type="SUPFAM" id="SSF63380">
    <property type="entry name" value="Riboflavin synthase domain-like"/>
    <property type="match status" value="1"/>
</dbReference>
<sequence length="445" mass="50036">MKHIKTLFVAFLAVLTLAWLMADTLWPEPLSYFSFRAGFVQYSGVIAMAVMSLAMILALRPKWLEPHLRGLDKMYRLHKWLGITALVMAALHWWWAKGTKWMVGWGWLDRPARGSGGMQETLGALEAALRSQRGLAESVGEWAFYAIVVLIVLALVKRFPYRLFAKTHKLIAPLYLLMVFHTVVLMKFDYWTQPVGWLMGLLLVGGCISACYSIAGRIGSVRRTSGRVESLTHYPSLKVLETTLVMDNLWPGHTAGQFAFVTSDSKEGAHPFTIASSWNSNDRRIVFITKALGDYTSRLPEELQEGKTIQVEGPYGCFDFRDNRPRQVWVSGGIGITPFIARMKQLSAEPGEKPIDLFHATADMDQAALDKLTSDVAAAGIRLHLLISPRDGRLDAEKIRSSVPQWQQASFWFCGPVAFGKQLRQDLVAEGYPAGQFHQELFQMR</sequence>
<evidence type="ECO:0000256" key="11">
    <source>
        <dbReference type="ARBA" id="ARBA00023014"/>
    </source>
</evidence>
<feature type="domain" description="FAD-binding FR-type" evidence="14">
    <location>
        <begin position="221"/>
        <end position="321"/>
    </location>
</feature>
<comment type="cofactor">
    <cofactor evidence="1">
        <name>FAD</name>
        <dbReference type="ChEBI" id="CHEBI:57692"/>
    </cofactor>
</comment>
<evidence type="ECO:0000256" key="5">
    <source>
        <dbReference type="ARBA" id="ARBA00022714"/>
    </source>
</evidence>
<dbReference type="GO" id="GO:0046872">
    <property type="term" value="F:metal ion binding"/>
    <property type="evidence" value="ECO:0007669"/>
    <property type="project" value="UniProtKB-KW"/>
</dbReference>
<dbReference type="PROSITE" id="PS51384">
    <property type="entry name" value="FAD_FR"/>
    <property type="match status" value="1"/>
</dbReference>
<dbReference type="InterPro" id="IPR039261">
    <property type="entry name" value="FNR_nucleotide-bd"/>
</dbReference>
<evidence type="ECO:0000313" key="15">
    <source>
        <dbReference type="EMBL" id="QEW07093.1"/>
    </source>
</evidence>
<evidence type="ECO:0000256" key="8">
    <source>
        <dbReference type="ARBA" id="ARBA00022989"/>
    </source>
</evidence>
<dbReference type="CDD" id="cd06198">
    <property type="entry name" value="FNR_like_3"/>
    <property type="match status" value="1"/>
</dbReference>
<organism evidence="15 16">
    <name type="scientific">Nitrincola iocasae</name>
    <dbReference type="NCBI Taxonomy" id="2614693"/>
    <lineage>
        <taxon>Bacteria</taxon>
        <taxon>Pseudomonadati</taxon>
        <taxon>Pseudomonadota</taxon>
        <taxon>Gammaproteobacteria</taxon>
        <taxon>Oceanospirillales</taxon>
        <taxon>Oceanospirillaceae</taxon>
        <taxon>Nitrincola</taxon>
    </lineage>
</organism>
<keyword evidence="16" id="KW-1185">Reference proteome</keyword>
<evidence type="ECO:0000256" key="1">
    <source>
        <dbReference type="ARBA" id="ARBA00001974"/>
    </source>
</evidence>
<dbReference type="GO" id="GO:0051537">
    <property type="term" value="F:2 iron, 2 sulfur cluster binding"/>
    <property type="evidence" value="ECO:0007669"/>
    <property type="project" value="UniProtKB-KW"/>
</dbReference>
<evidence type="ECO:0000256" key="12">
    <source>
        <dbReference type="ARBA" id="ARBA00023136"/>
    </source>
</evidence>
<dbReference type="InterPro" id="IPR050415">
    <property type="entry name" value="MRET"/>
</dbReference>
<dbReference type="GO" id="GO:0016020">
    <property type="term" value="C:membrane"/>
    <property type="evidence" value="ECO:0007669"/>
    <property type="project" value="UniProtKB-SubCell"/>
</dbReference>
<dbReference type="PRINTS" id="PR00409">
    <property type="entry name" value="PHDIOXRDTASE"/>
</dbReference>
<evidence type="ECO:0000256" key="3">
    <source>
        <dbReference type="ARBA" id="ARBA00022630"/>
    </source>
</evidence>
<dbReference type="InterPro" id="IPR013112">
    <property type="entry name" value="FAD-bd_8"/>
</dbReference>
<evidence type="ECO:0000256" key="2">
    <source>
        <dbReference type="ARBA" id="ARBA00004141"/>
    </source>
</evidence>
<dbReference type="InterPro" id="IPR017938">
    <property type="entry name" value="Riboflavin_synthase-like_b-brl"/>
</dbReference>
<evidence type="ECO:0000256" key="13">
    <source>
        <dbReference type="SAM" id="Phobius"/>
    </source>
</evidence>
<keyword evidence="7" id="KW-0274">FAD</keyword>
<dbReference type="InterPro" id="IPR017927">
    <property type="entry name" value="FAD-bd_FR_type"/>
</dbReference>
<keyword evidence="9" id="KW-0560">Oxidoreductase</keyword>
<protein>
    <submittedName>
        <fullName evidence="15">Ferric reductase</fullName>
    </submittedName>
</protein>
<keyword evidence="6" id="KW-0479">Metal-binding</keyword>
<dbReference type="EMBL" id="CP044222">
    <property type="protein sequence ID" value="QEW07093.1"/>
    <property type="molecule type" value="Genomic_DNA"/>
</dbReference>